<sequence>MPEITERFCRRCGQRCRRGWLRVHEQGEVKAPGANRPTDAETVYCSERCLRTSLLEAAGNMQLIVNQQREIDRLKARLRDDHQDRDWHESRTAERERLLINILDQAEPLASIDPNAKNLSPEDQERLRIAANNILRLTAPYVRRPQAG</sequence>
<evidence type="ECO:0000313" key="2">
    <source>
        <dbReference type="Proteomes" id="UP000502641"/>
    </source>
</evidence>
<protein>
    <submittedName>
        <fullName evidence="1">Uncharacterized protein</fullName>
    </submittedName>
</protein>
<evidence type="ECO:0000313" key="1">
    <source>
        <dbReference type="EMBL" id="QJS13215.1"/>
    </source>
</evidence>
<accession>A0A6M4PQ28</accession>
<dbReference type="KEGG" id="sarg:HKX69_30015"/>
<name>A0A6M4PQ28_9ACTN</name>
<dbReference type="AlphaFoldDB" id="A0A6M4PQ28"/>
<dbReference type="EMBL" id="CP053189">
    <property type="protein sequence ID" value="QJS13215.1"/>
    <property type="molecule type" value="Genomic_DNA"/>
</dbReference>
<keyword evidence="2" id="KW-1185">Reference proteome</keyword>
<gene>
    <name evidence="1" type="ORF">HKX69_30015</name>
</gene>
<dbReference type="Proteomes" id="UP000502641">
    <property type="component" value="Chromosome"/>
</dbReference>
<proteinExistence type="predicted"/>
<dbReference type="RefSeq" id="WP_171158549.1">
    <property type="nucleotide sequence ID" value="NZ_CP053189.1"/>
</dbReference>
<reference evidence="1 2" key="1">
    <citation type="submission" date="2020-05" db="EMBL/GenBank/DDBJ databases">
        <authorList>
            <person name="Li K."/>
        </authorList>
    </citation>
    <scope>NUCLEOTIDE SEQUENCE [LARGE SCALE GENOMIC DNA]</scope>
    <source>
        <strain evidence="2">jing01</strain>
    </source>
</reference>
<organism evidence="1 2">
    <name type="scientific">Streptomyces argyrophylli</name>
    <dbReference type="NCBI Taxonomy" id="2726118"/>
    <lineage>
        <taxon>Bacteria</taxon>
        <taxon>Bacillati</taxon>
        <taxon>Actinomycetota</taxon>
        <taxon>Actinomycetes</taxon>
        <taxon>Kitasatosporales</taxon>
        <taxon>Streptomycetaceae</taxon>
        <taxon>Streptomyces</taxon>
    </lineage>
</organism>